<dbReference type="AlphaFoldDB" id="A0A0F9TW17"/>
<organism evidence="1">
    <name type="scientific">marine sediment metagenome</name>
    <dbReference type="NCBI Taxonomy" id="412755"/>
    <lineage>
        <taxon>unclassified sequences</taxon>
        <taxon>metagenomes</taxon>
        <taxon>ecological metagenomes</taxon>
    </lineage>
</organism>
<proteinExistence type="predicted"/>
<reference evidence="1" key="1">
    <citation type="journal article" date="2015" name="Nature">
        <title>Complex archaea that bridge the gap between prokaryotes and eukaryotes.</title>
        <authorList>
            <person name="Spang A."/>
            <person name="Saw J.H."/>
            <person name="Jorgensen S.L."/>
            <person name="Zaremba-Niedzwiedzka K."/>
            <person name="Martijn J."/>
            <person name="Lind A.E."/>
            <person name="van Eijk R."/>
            <person name="Schleper C."/>
            <person name="Guy L."/>
            <person name="Ettema T.J."/>
        </authorList>
    </citation>
    <scope>NUCLEOTIDE SEQUENCE</scope>
</reference>
<sequence length="404" mass="43138">MQRGSWIPLEGEITVAHAALTNAQRKVSAIGNVLGSTNSLTVDLSHRTEEFLELRAYGTGIDADSNILEVYAARGENDDYTHVGTLTCTTGTMVVRGGSDLYIDTFSWSATDDAFELFTVNGGNNDVAKAWLNTNGYDRLLFVVSTLASTDFRIEVAFVHRIEMPGTSVELVGQGVSLDTIITEQTAQGLSLDSMVTDLAALEVLGTVTKAVEVVDDWTAVAQNTIVESSEIDVSANKSTTLMIQAFLDTTTVQDANGADFIIQGSAAASGDEDWHDISTVAAQLVGTATTDLIEDNPLAAAATSLTLTGHALTVEGIWIGIEDGTLANSELIFVKSQSTNAVVALDGTTNSHALNTAVFNVALSRVDKIDNDSYQRLRVLFDNTQDPDGSSFNYKLSVTKRTF</sequence>
<dbReference type="EMBL" id="LAZR01000252">
    <property type="protein sequence ID" value="KKN79147.1"/>
    <property type="molecule type" value="Genomic_DNA"/>
</dbReference>
<gene>
    <name evidence="1" type="ORF">LCGC14_0343350</name>
</gene>
<accession>A0A0F9TW17</accession>
<protein>
    <submittedName>
        <fullName evidence="1">Uncharacterized protein</fullName>
    </submittedName>
</protein>
<name>A0A0F9TW17_9ZZZZ</name>
<comment type="caution">
    <text evidence="1">The sequence shown here is derived from an EMBL/GenBank/DDBJ whole genome shotgun (WGS) entry which is preliminary data.</text>
</comment>
<evidence type="ECO:0000313" key="1">
    <source>
        <dbReference type="EMBL" id="KKN79147.1"/>
    </source>
</evidence>